<evidence type="ECO:0000313" key="2">
    <source>
        <dbReference type="Proteomes" id="UP000507245"/>
    </source>
</evidence>
<protein>
    <submittedName>
        <fullName evidence="1">Uncharacterized protein</fullName>
    </submittedName>
</protein>
<dbReference type="EMBL" id="CAEKKB010000006">
    <property type="protein sequence ID" value="CAB4313023.1"/>
    <property type="molecule type" value="Genomic_DNA"/>
</dbReference>
<name>A0A6J5XKR1_PRUAR</name>
<sequence length="59" mass="6855">MYGGVSMRVARLAYVRRRVDVYDPFGLHPEMCRCVTCLAYVRRRVDDSGPFGLRPKMCQ</sequence>
<keyword evidence="2" id="KW-1185">Reference proteome</keyword>
<proteinExistence type="predicted"/>
<dbReference type="OrthoDB" id="10523452at2759"/>
<dbReference type="AlphaFoldDB" id="A0A6J5XKR1"/>
<organism evidence="1 2">
    <name type="scientific">Prunus armeniaca</name>
    <name type="common">Apricot</name>
    <name type="synonym">Armeniaca vulgaris</name>
    <dbReference type="NCBI Taxonomy" id="36596"/>
    <lineage>
        <taxon>Eukaryota</taxon>
        <taxon>Viridiplantae</taxon>
        <taxon>Streptophyta</taxon>
        <taxon>Embryophyta</taxon>
        <taxon>Tracheophyta</taxon>
        <taxon>Spermatophyta</taxon>
        <taxon>Magnoliopsida</taxon>
        <taxon>eudicotyledons</taxon>
        <taxon>Gunneridae</taxon>
        <taxon>Pentapetalae</taxon>
        <taxon>rosids</taxon>
        <taxon>fabids</taxon>
        <taxon>Rosales</taxon>
        <taxon>Rosaceae</taxon>
        <taxon>Amygdaloideae</taxon>
        <taxon>Amygdaleae</taxon>
        <taxon>Prunus</taxon>
    </lineage>
</organism>
<accession>A0A6J5XKR1</accession>
<gene>
    <name evidence="1" type="ORF">ORAREDHAP_LOCUS35794</name>
</gene>
<reference evidence="2" key="1">
    <citation type="journal article" date="2020" name="Genome Biol.">
        <title>Gamete binning: chromosome-level and haplotype-resolved genome assembly enabled by high-throughput single-cell sequencing of gamete genomes.</title>
        <authorList>
            <person name="Campoy J.A."/>
            <person name="Sun H."/>
            <person name="Goel M."/>
            <person name="Jiao W.-B."/>
            <person name="Folz-Donahue K."/>
            <person name="Wang N."/>
            <person name="Rubio M."/>
            <person name="Liu C."/>
            <person name="Kukat C."/>
            <person name="Ruiz D."/>
            <person name="Huettel B."/>
            <person name="Schneeberger K."/>
        </authorList>
    </citation>
    <scope>NUCLEOTIDE SEQUENCE [LARGE SCALE GENOMIC DNA]</scope>
    <source>
        <strain evidence="2">cv. Rojo Pasion</strain>
    </source>
</reference>
<evidence type="ECO:0000313" key="1">
    <source>
        <dbReference type="EMBL" id="CAB4313023.1"/>
    </source>
</evidence>
<dbReference type="Proteomes" id="UP000507245">
    <property type="component" value="Unassembled WGS sequence"/>
</dbReference>